<dbReference type="AlphaFoldDB" id="A0A1M6JDU2"/>
<reference evidence="1 2" key="1">
    <citation type="submission" date="2016-11" db="EMBL/GenBank/DDBJ databases">
        <authorList>
            <person name="Varghese N."/>
            <person name="Submissions S."/>
        </authorList>
    </citation>
    <scope>NUCLEOTIDE SEQUENCE [LARGE SCALE GENOMIC DNA]</scope>
    <source>
        <strain evidence="1 2">DSM 15287</strain>
    </source>
</reference>
<dbReference type="EMBL" id="FQZD01000022">
    <property type="protein sequence ID" value="SHJ44896.1"/>
    <property type="molecule type" value="Genomic_DNA"/>
</dbReference>
<accession>A0A1M6JDU2</accession>
<name>A0A1M6JDU2_9FIRM</name>
<evidence type="ECO:0000313" key="1">
    <source>
        <dbReference type="EMBL" id="SHJ44896.1"/>
    </source>
</evidence>
<sequence length="91" mass="10460">MIAGLYEKHIKLRNTFYMVHGQEIPVNSLTDSLEETVRLNHLSRQVILLIPPNLTILALQHISHFLSSHSLHDSIFNNQTRKTTLNKYAAL</sequence>
<protein>
    <submittedName>
        <fullName evidence="1">Uncharacterized protein</fullName>
    </submittedName>
</protein>
<keyword evidence="2" id="KW-1185">Reference proteome</keyword>
<proteinExistence type="predicted"/>
<evidence type="ECO:0000313" key="2">
    <source>
        <dbReference type="Proteomes" id="UP000322917"/>
    </source>
</evidence>
<dbReference type="Proteomes" id="UP000322917">
    <property type="component" value="Unassembled WGS sequence"/>
</dbReference>
<gene>
    <name evidence="1" type="ORF">SAMN02745170_02566</name>
</gene>
<organism evidence="1 2">
    <name type="scientific">Propionispora hippei DSM 15287</name>
    <dbReference type="NCBI Taxonomy" id="1123003"/>
    <lineage>
        <taxon>Bacteria</taxon>
        <taxon>Bacillati</taxon>
        <taxon>Bacillota</taxon>
        <taxon>Negativicutes</taxon>
        <taxon>Selenomonadales</taxon>
        <taxon>Sporomusaceae</taxon>
        <taxon>Propionispora</taxon>
    </lineage>
</organism>